<evidence type="ECO:0000313" key="2">
    <source>
        <dbReference type="Proteomes" id="UP000321934"/>
    </source>
</evidence>
<dbReference type="EMBL" id="CP029077">
    <property type="protein sequence ID" value="QED23708.1"/>
    <property type="molecule type" value="Genomic_DNA"/>
</dbReference>
<keyword evidence="2" id="KW-1185">Reference proteome</keyword>
<evidence type="ECO:0000313" key="1">
    <source>
        <dbReference type="EMBL" id="QED23708.1"/>
    </source>
</evidence>
<accession>A0A5B8XEG3</accession>
<reference evidence="1 2" key="1">
    <citation type="journal article" date="2019" name="ISME J.">
        <title>Deianiraea, an extracellular bacterium associated with the ciliate Paramecium, suggests an alternative scenario for the evolution of Rickettsiales.</title>
        <authorList>
            <person name="Castelli M."/>
            <person name="Sabaneyeva E."/>
            <person name="Lanzoni O."/>
            <person name="Lebedeva N."/>
            <person name="Floriano A.M."/>
            <person name="Gaiarsa S."/>
            <person name="Benken K."/>
            <person name="Modeo L."/>
            <person name="Bandi C."/>
            <person name="Potekhin A."/>
            <person name="Sassera D."/>
            <person name="Petroni G."/>
        </authorList>
    </citation>
    <scope>NUCLEOTIDE SEQUENCE [LARGE SCALE GENOMIC DNA]</scope>
    <source>
        <strain evidence="1">CyL4-1</strain>
    </source>
</reference>
<organism evidence="1 2">
    <name type="scientific">Candidatus Deianiraea vastatrix</name>
    <dbReference type="NCBI Taxonomy" id="2163644"/>
    <lineage>
        <taxon>Bacteria</taxon>
        <taxon>Pseudomonadati</taxon>
        <taxon>Pseudomonadota</taxon>
        <taxon>Alphaproteobacteria</taxon>
        <taxon>Rickettsiales</taxon>
        <taxon>Candidatus Deianiraeaceae</taxon>
        <taxon>Candidatus Deianiraea</taxon>
    </lineage>
</organism>
<name>A0A5B8XEG3_9RICK</name>
<dbReference type="Proteomes" id="UP000321934">
    <property type="component" value="Chromosome"/>
</dbReference>
<protein>
    <submittedName>
        <fullName evidence="1">Uncharacterized protein</fullName>
    </submittedName>
</protein>
<gene>
    <name evidence="1" type="ORF">Deia_00921</name>
</gene>
<sequence>MKGNFNEYYLVCYVDMDMHLVLCSGGFSYYMYYIGSCEIQLRGVYY</sequence>
<proteinExistence type="predicted"/>
<dbReference type="AlphaFoldDB" id="A0A5B8XEG3"/>